<reference evidence="6 7" key="1">
    <citation type="submission" date="2015-01" db="EMBL/GenBank/DDBJ databases">
        <title>The Genome Sequence of Fonsecaea multimorphosa CBS 102226.</title>
        <authorList>
            <consortium name="The Broad Institute Genomics Platform"/>
            <person name="Cuomo C."/>
            <person name="de Hoog S."/>
            <person name="Gorbushina A."/>
            <person name="Stielow B."/>
            <person name="Teixiera M."/>
            <person name="Abouelleil A."/>
            <person name="Chapman S.B."/>
            <person name="Priest M."/>
            <person name="Young S.K."/>
            <person name="Wortman J."/>
            <person name="Nusbaum C."/>
            <person name="Birren B."/>
        </authorList>
    </citation>
    <scope>NUCLEOTIDE SEQUENCE [LARGE SCALE GENOMIC DNA]</scope>
    <source>
        <strain evidence="6 7">CBS 102226</strain>
    </source>
</reference>
<dbReference type="GO" id="GO:0043386">
    <property type="term" value="P:mycotoxin biosynthetic process"/>
    <property type="evidence" value="ECO:0007669"/>
    <property type="project" value="InterPro"/>
</dbReference>
<keyword evidence="7" id="KW-1185">Reference proteome</keyword>
<evidence type="ECO:0000256" key="1">
    <source>
        <dbReference type="ARBA" id="ARBA00004685"/>
    </source>
</evidence>
<dbReference type="OrthoDB" id="3687641at2759"/>
<comment type="pathway">
    <text evidence="1">Mycotoxin biosynthesis.</text>
</comment>
<keyword evidence="2" id="KW-0560">Oxidoreductase</keyword>
<sequence length="259" mass="29474">MGFPWSFTGHKEVSYSATSPDDEFESQQASYLKETLLPQQNARPNVDVRSRRLLFVQRAISLVLVLVVLAEAIALYQCKTHLLIRQTPVPEFLNVERTWVPDQRYAHKYMFSDRNAFAEVYRGWGNLFPSAMGMIPVNNGQRYIENPPYQTSITLPEGQDAYMIAGIHQLHCLRVILSTYGMLRLEGKNDVDDAHLAHCFDYLRQGLMCSVDTSLEGNSTEYGEGWGSVHVCKDYSKIVDWIDQQTERTVGTQGAVVQM</sequence>
<evidence type="ECO:0000256" key="4">
    <source>
        <dbReference type="SAM" id="MobiDB-lite"/>
    </source>
</evidence>
<evidence type="ECO:0000256" key="3">
    <source>
        <dbReference type="ARBA" id="ARBA00035112"/>
    </source>
</evidence>
<keyword evidence="5" id="KW-0472">Membrane</keyword>
<evidence type="ECO:0000313" key="6">
    <source>
        <dbReference type="EMBL" id="KIX97042.1"/>
    </source>
</evidence>
<protein>
    <recommendedName>
        <fullName evidence="8">Oxidase ustYa</fullName>
    </recommendedName>
</protein>
<evidence type="ECO:0000256" key="5">
    <source>
        <dbReference type="SAM" id="Phobius"/>
    </source>
</evidence>
<evidence type="ECO:0008006" key="8">
    <source>
        <dbReference type="Google" id="ProtNLM"/>
    </source>
</evidence>
<dbReference type="VEuPathDB" id="FungiDB:Z520_07156"/>
<name>A0A0D2JU67_9EURO</name>
<evidence type="ECO:0000256" key="2">
    <source>
        <dbReference type="ARBA" id="ARBA00023002"/>
    </source>
</evidence>
<evidence type="ECO:0000313" key="7">
    <source>
        <dbReference type="Proteomes" id="UP000053411"/>
    </source>
</evidence>
<dbReference type="GeneID" id="27712902"/>
<dbReference type="AlphaFoldDB" id="A0A0D2JU67"/>
<dbReference type="RefSeq" id="XP_016631165.1">
    <property type="nucleotide sequence ID" value="XM_016777655.1"/>
</dbReference>
<dbReference type="EMBL" id="KN848075">
    <property type="protein sequence ID" value="KIX97042.1"/>
    <property type="molecule type" value="Genomic_DNA"/>
</dbReference>
<comment type="similarity">
    <text evidence="3">Belongs to the ustYa family.</text>
</comment>
<proteinExistence type="inferred from homology"/>
<keyword evidence="5" id="KW-0812">Transmembrane</keyword>
<feature type="region of interest" description="Disordered" evidence="4">
    <location>
        <begin position="1"/>
        <end position="21"/>
    </location>
</feature>
<dbReference type="InterPro" id="IPR021765">
    <property type="entry name" value="UstYa-like"/>
</dbReference>
<keyword evidence="5" id="KW-1133">Transmembrane helix</keyword>
<organism evidence="6 7">
    <name type="scientific">Fonsecaea multimorphosa CBS 102226</name>
    <dbReference type="NCBI Taxonomy" id="1442371"/>
    <lineage>
        <taxon>Eukaryota</taxon>
        <taxon>Fungi</taxon>
        <taxon>Dikarya</taxon>
        <taxon>Ascomycota</taxon>
        <taxon>Pezizomycotina</taxon>
        <taxon>Eurotiomycetes</taxon>
        <taxon>Chaetothyriomycetidae</taxon>
        <taxon>Chaetothyriales</taxon>
        <taxon>Herpotrichiellaceae</taxon>
        <taxon>Fonsecaea</taxon>
    </lineage>
</organism>
<dbReference type="PANTHER" id="PTHR33365:SF11">
    <property type="entry name" value="TAT PATHWAY SIGNAL SEQUENCE"/>
    <property type="match status" value="1"/>
</dbReference>
<dbReference type="PANTHER" id="PTHR33365">
    <property type="entry name" value="YALI0B05434P"/>
    <property type="match status" value="1"/>
</dbReference>
<dbReference type="STRING" id="1442371.A0A0D2JU67"/>
<gene>
    <name evidence="6" type="ORF">Z520_07156</name>
</gene>
<dbReference type="Pfam" id="PF11807">
    <property type="entry name" value="UstYa"/>
    <property type="match status" value="1"/>
</dbReference>
<feature type="transmembrane region" description="Helical" evidence="5">
    <location>
        <begin position="59"/>
        <end position="76"/>
    </location>
</feature>
<dbReference type="Proteomes" id="UP000053411">
    <property type="component" value="Unassembled WGS sequence"/>
</dbReference>
<dbReference type="GO" id="GO:0016491">
    <property type="term" value="F:oxidoreductase activity"/>
    <property type="evidence" value="ECO:0007669"/>
    <property type="project" value="UniProtKB-KW"/>
</dbReference>
<accession>A0A0D2JU67</accession>